<evidence type="ECO:0000313" key="3">
    <source>
        <dbReference type="Proteomes" id="UP000662821"/>
    </source>
</evidence>
<evidence type="ECO:0000256" key="1">
    <source>
        <dbReference type="SAM" id="SignalP"/>
    </source>
</evidence>
<gene>
    <name evidence="2" type="ORF">J3P46_08230</name>
</gene>
<proteinExistence type="predicted"/>
<dbReference type="NCBIfam" id="TIGR03014">
    <property type="entry name" value="EpsL"/>
    <property type="match status" value="1"/>
</dbReference>
<dbReference type="AlphaFoldDB" id="A0AAJ4MVB5"/>
<dbReference type="InterPro" id="IPR017465">
    <property type="entry name" value="EpsL_proteobac"/>
</dbReference>
<reference evidence="2 3" key="1">
    <citation type="submission" date="2021-03" db="EMBL/GenBank/DDBJ databases">
        <title>Draft genome sequence of Janthinobacterium sp. strain PLB02 isolated from infected primmorphs (Lubomirskia baicalensis).</title>
        <authorList>
            <person name="Chernogor L.I."/>
            <person name="Belikov S.I."/>
            <person name="Petrushin I.S."/>
        </authorList>
    </citation>
    <scope>NUCLEOTIDE SEQUENCE [LARGE SCALE GENOMIC DNA]</scope>
    <source>
        <strain evidence="2 3">PLB02</strain>
    </source>
</reference>
<dbReference type="RefSeq" id="WP_151093262.1">
    <property type="nucleotide sequence ID" value="NZ_CP071520.1"/>
</dbReference>
<dbReference type="EMBL" id="CP071520">
    <property type="protein sequence ID" value="QSX97891.1"/>
    <property type="molecule type" value="Genomic_DNA"/>
</dbReference>
<name>A0AAJ4MVB5_9BURK</name>
<keyword evidence="1" id="KW-0732">Signal</keyword>
<sequence>MLTSSYHCPARIGQPGLQRNRLASALARILPATLLAAGGAACSLPAGAAISDTISPFIATSYSYDDNLFRVDDNVPGFDGQRSDTSRQVQAGFLIKRPIGRQLLTGQVKWSRVYFDHFDQLNYTGKDYLADLEWHIANHLEGHVGASYAQTLTPFSDLRSSERNLRTIRREYANGGWRFHPSWRVRGGFSRDRYSYDSIAQRFSNRQEDAIELGFDYLPASGSRIGIQLRHLKGSYPNRENLAAFGIEQGYEQDEVKANIYWILSGVTQVQLLGGWVKRKNELFSGRDSSGANGRVTVNWAPLGKVRFTGSLWHEFAAVENSLITSSLNNGASLAAAWDISAKVRMDAQLRREKRDFSAASGLVLPVDVDDTTKTASIGLTYAPRPNIQLGVSAFRDTRRGAPIINTGSYRAKGASINASIQF</sequence>
<dbReference type="Proteomes" id="UP000662821">
    <property type="component" value="Chromosome"/>
</dbReference>
<organism evidence="2 3">
    <name type="scientific">Janthinobacterium lividum</name>
    <dbReference type="NCBI Taxonomy" id="29581"/>
    <lineage>
        <taxon>Bacteria</taxon>
        <taxon>Pseudomonadati</taxon>
        <taxon>Pseudomonadota</taxon>
        <taxon>Betaproteobacteria</taxon>
        <taxon>Burkholderiales</taxon>
        <taxon>Oxalobacteraceae</taxon>
        <taxon>Janthinobacterium</taxon>
    </lineage>
</organism>
<feature type="chain" id="PRO_5042461292" evidence="1">
    <location>
        <begin position="49"/>
        <end position="423"/>
    </location>
</feature>
<feature type="signal peptide" evidence="1">
    <location>
        <begin position="1"/>
        <end position="48"/>
    </location>
</feature>
<protein>
    <submittedName>
        <fullName evidence="2">Outer membrane beta-barrel protein</fullName>
    </submittedName>
</protein>
<dbReference type="SUPFAM" id="SSF56935">
    <property type="entry name" value="Porins"/>
    <property type="match status" value="1"/>
</dbReference>
<accession>A0AAJ4MVB5</accession>
<evidence type="ECO:0000313" key="2">
    <source>
        <dbReference type="EMBL" id="QSX97891.1"/>
    </source>
</evidence>